<evidence type="ECO:0000256" key="1">
    <source>
        <dbReference type="SAM" id="MobiDB-lite"/>
    </source>
</evidence>
<feature type="region of interest" description="Disordered" evidence="1">
    <location>
        <begin position="103"/>
        <end position="122"/>
    </location>
</feature>
<dbReference type="Proteomes" id="UP000585474">
    <property type="component" value="Unassembled WGS sequence"/>
</dbReference>
<reference evidence="2 3" key="1">
    <citation type="submission" date="2019-07" db="EMBL/GenBank/DDBJ databases">
        <title>De Novo Assembly of kiwifruit Actinidia rufa.</title>
        <authorList>
            <person name="Sugita-Konishi S."/>
            <person name="Sato K."/>
            <person name="Mori E."/>
            <person name="Abe Y."/>
            <person name="Kisaki G."/>
            <person name="Hamano K."/>
            <person name="Suezawa K."/>
            <person name="Otani M."/>
            <person name="Fukuda T."/>
            <person name="Manabe T."/>
            <person name="Gomi K."/>
            <person name="Tabuchi M."/>
            <person name="Akimitsu K."/>
            <person name="Kataoka I."/>
        </authorList>
    </citation>
    <scope>NUCLEOTIDE SEQUENCE [LARGE SCALE GENOMIC DNA]</scope>
    <source>
        <strain evidence="3">cv. Fuchu</strain>
    </source>
</reference>
<gene>
    <name evidence="2" type="ORF">Acr_25g0001580</name>
</gene>
<dbReference type="AlphaFoldDB" id="A0A7J0GY45"/>
<proteinExistence type="predicted"/>
<organism evidence="2 3">
    <name type="scientific">Actinidia rufa</name>
    <dbReference type="NCBI Taxonomy" id="165716"/>
    <lineage>
        <taxon>Eukaryota</taxon>
        <taxon>Viridiplantae</taxon>
        <taxon>Streptophyta</taxon>
        <taxon>Embryophyta</taxon>
        <taxon>Tracheophyta</taxon>
        <taxon>Spermatophyta</taxon>
        <taxon>Magnoliopsida</taxon>
        <taxon>eudicotyledons</taxon>
        <taxon>Gunneridae</taxon>
        <taxon>Pentapetalae</taxon>
        <taxon>asterids</taxon>
        <taxon>Ericales</taxon>
        <taxon>Actinidiaceae</taxon>
        <taxon>Actinidia</taxon>
    </lineage>
</organism>
<comment type="caution">
    <text evidence="2">The sequence shown here is derived from an EMBL/GenBank/DDBJ whole genome shotgun (WGS) entry which is preliminary data.</text>
</comment>
<keyword evidence="3" id="KW-1185">Reference proteome</keyword>
<dbReference type="OrthoDB" id="2011523at2759"/>
<dbReference type="EMBL" id="BJWL01000025">
    <property type="protein sequence ID" value="GFZ15749.1"/>
    <property type="molecule type" value="Genomic_DNA"/>
</dbReference>
<name>A0A7J0GY45_9ERIC</name>
<protein>
    <submittedName>
        <fullName evidence="2">Uncharacterized protein</fullName>
    </submittedName>
</protein>
<sequence>MDSFIIFRSAIEPPLNLNYLILREMADVKNHKFRASRFGALLTKIFAHFRVSFRSQHDQHIDRHFTEHLISRGISLNTTDNEESEEEGYEAQSWQIAEMDVDNSSHNKEIPPGPSTYEAPPQDAPPNWYSFMENFGYMTSTMTHLGETMARIEQCQERHEQYFDQLGDNYEQLYQHQMEFNWEYHAQMTHLESQMEQLAMDYAPRPPHPPPSS</sequence>
<accession>A0A7J0GY45</accession>
<evidence type="ECO:0000313" key="3">
    <source>
        <dbReference type="Proteomes" id="UP000585474"/>
    </source>
</evidence>
<evidence type="ECO:0000313" key="2">
    <source>
        <dbReference type="EMBL" id="GFZ15749.1"/>
    </source>
</evidence>